<evidence type="ECO:0000256" key="1">
    <source>
        <dbReference type="SAM" id="MobiDB-lite"/>
    </source>
</evidence>
<organism evidence="3">
    <name type="scientific">Haptolina ericina</name>
    <dbReference type="NCBI Taxonomy" id="156174"/>
    <lineage>
        <taxon>Eukaryota</taxon>
        <taxon>Haptista</taxon>
        <taxon>Haptophyta</taxon>
        <taxon>Prymnesiophyceae</taxon>
        <taxon>Prymnesiales</taxon>
        <taxon>Prymnesiaceae</taxon>
        <taxon>Haptolina</taxon>
    </lineage>
</organism>
<reference evidence="3" key="1">
    <citation type="submission" date="2021-01" db="EMBL/GenBank/DDBJ databases">
        <authorList>
            <person name="Corre E."/>
            <person name="Pelletier E."/>
            <person name="Niang G."/>
            <person name="Scheremetjew M."/>
            <person name="Finn R."/>
            <person name="Kale V."/>
            <person name="Holt S."/>
            <person name="Cochrane G."/>
            <person name="Meng A."/>
            <person name="Brown T."/>
            <person name="Cohen L."/>
        </authorList>
    </citation>
    <scope>NUCLEOTIDE SEQUENCE</scope>
    <source>
        <strain evidence="3">CCMP281</strain>
    </source>
</reference>
<gene>
    <name evidence="3" type="ORF">HERI1096_LOCUS30462</name>
</gene>
<protein>
    <recommendedName>
        <fullName evidence="2">JmjC domain-containing protein</fullName>
    </recommendedName>
</protein>
<feature type="domain" description="JmjC" evidence="2">
    <location>
        <begin position="140"/>
        <end position="282"/>
    </location>
</feature>
<sequence length="288" mass="32172">MQRTPVAAAPAQTHVDTTGDWPRSTFGSSLETYPPGRCGVDTVIMDANATQAVFEEHLYSRWPILIRNECSKHLLRNKWSRGQFLSKYGSQDVTVGRIPYGGLYGQEMRTMSMAQYVEYVVDDVSAAPRNYGSAPPYLFFADAPWLEADTAPSPTVLRRLSFHGQPPEIQSHQFYLGPPETGAPVHFHNDAANYLMYGRKRWFLYPPGDAEWSLQPASEFMHSVALEQGAPIECVQHSGDMLYVPKGWGHSTINIEASIGVAYEFSHAAGLMEPGSWPFGFYSLQSNR</sequence>
<feature type="region of interest" description="Disordered" evidence="1">
    <location>
        <begin position="1"/>
        <end position="21"/>
    </location>
</feature>
<evidence type="ECO:0000259" key="2">
    <source>
        <dbReference type="PROSITE" id="PS51184"/>
    </source>
</evidence>
<dbReference type="SUPFAM" id="SSF51197">
    <property type="entry name" value="Clavaminate synthase-like"/>
    <property type="match status" value="1"/>
</dbReference>
<dbReference type="EMBL" id="HBHX01055285">
    <property type="protein sequence ID" value="CAE0134963.1"/>
    <property type="molecule type" value="Transcribed_RNA"/>
</dbReference>
<dbReference type="InterPro" id="IPR003347">
    <property type="entry name" value="JmjC_dom"/>
</dbReference>
<dbReference type="InterPro" id="IPR050910">
    <property type="entry name" value="JMJD6_ArgDemeth/LysHydrox"/>
</dbReference>
<proteinExistence type="predicted"/>
<accession>A0A7S3BH53</accession>
<dbReference type="PROSITE" id="PS51184">
    <property type="entry name" value="JMJC"/>
    <property type="match status" value="1"/>
</dbReference>
<evidence type="ECO:0000313" key="3">
    <source>
        <dbReference type="EMBL" id="CAE0134963.1"/>
    </source>
</evidence>
<name>A0A7S3BH53_9EUKA</name>
<dbReference type="AlphaFoldDB" id="A0A7S3BH53"/>
<dbReference type="SMART" id="SM00558">
    <property type="entry name" value="JmjC"/>
    <property type="match status" value="1"/>
</dbReference>
<dbReference type="Gene3D" id="2.60.120.650">
    <property type="entry name" value="Cupin"/>
    <property type="match status" value="1"/>
</dbReference>
<dbReference type="PANTHER" id="PTHR12480">
    <property type="entry name" value="ARGININE DEMETHYLASE AND LYSYL-HYDROXYLASE JMJD"/>
    <property type="match status" value="1"/>
</dbReference>
<dbReference type="Pfam" id="PF08007">
    <property type="entry name" value="JmjC_2"/>
    <property type="match status" value="1"/>
</dbReference>